<accession>A0A852VQE8</accession>
<dbReference type="EMBL" id="JACCCU010000003">
    <property type="protein sequence ID" value="NYF91562.1"/>
    <property type="molecule type" value="Genomic_DNA"/>
</dbReference>
<protein>
    <submittedName>
        <fullName evidence="1">Uncharacterized protein</fullName>
    </submittedName>
</protein>
<reference evidence="1 2" key="1">
    <citation type="submission" date="2020-07" db="EMBL/GenBank/DDBJ databases">
        <title>Genomic Encyclopedia of Type Strains, Phase IV (KMG-V): Genome sequencing to study the core and pangenomes of soil and plant-associated prokaryotes.</title>
        <authorList>
            <person name="Whitman W."/>
        </authorList>
    </citation>
    <scope>NUCLEOTIDE SEQUENCE [LARGE SCALE GENOMIC DNA]</scope>
    <source>
        <strain evidence="1 2">M8UP22</strain>
    </source>
</reference>
<gene>
    <name evidence="1" type="ORF">HDF08_003681</name>
</gene>
<dbReference type="Gene3D" id="3.40.30.120">
    <property type="match status" value="1"/>
</dbReference>
<dbReference type="AlphaFoldDB" id="A0A852VQE8"/>
<organism evidence="1 2">
    <name type="scientific">Tunturiibacter lichenicola</name>
    <dbReference type="NCBI Taxonomy" id="2051959"/>
    <lineage>
        <taxon>Bacteria</taxon>
        <taxon>Pseudomonadati</taxon>
        <taxon>Acidobacteriota</taxon>
        <taxon>Terriglobia</taxon>
        <taxon>Terriglobales</taxon>
        <taxon>Acidobacteriaceae</taxon>
        <taxon>Tunturiibacter</taxon>
    </lineage>
</organism>
<dbReference type="InterPro" id="IPR036249">
    <property type="entry name" value="Thioredoxin-like_sf"/>
</dbReference>
<proteinExistence type="predicted"/>
<comment type="caution">
    <text evidence="1">The sequence shown here is derived from an EMBL/GenBank/DDBJ whole genome shotgun (WGS) entry which is preliminary data.</text>
</comment>
<dbReference type="SUPFAM" id="SSF52833">
    <property type="entry name" value="Thioredoxin-like"/>
    <property type="match status" value="1"/>
</dbReference>
<sequence>MQLSIIRRGPALACDDHQDTAPLRAGDRAPDATKLMTVEGERRLFDLKSGGQFTLLHFGASGAVESSPFDLKNFHVVGQPIGSDDIVDSEGHLASAYCAADRTLVLVRPGGYMALISDAGDISAVSEYLATIG</sequence>
<name>A0A852VQE8_9BACT</name>
<evidence type="ECO:0000313" key="2">
    <source>
        <dbReference type="Proteomes" id="UP000564385"/>
    </source>
</evidence>
<dbReference type="Proteomes" id="UP000564385">
    <property type="component" value="Unassembled WGS sequence"/>
</dbReference>
<evidence type="ECO:0000313" key="1">
    <source>
        <dbReference type="EMBL" id="NYF91562.1"/>
    </source>
</evidence>